<organism evidence="1 2">
    <name type="scientific">Aeromonas phage AS-yj</name>
    <dbReference type="NCBI Taxonomy" id="2026115"/>
    <lineage>
        <taxon>Viruses</taxon>
        <taxon>Duplodnaviria</taxon>
        <taxon>Heunggongvirae</taxon>
        <taxon>Uroviricota</taxon>
        <taxon>Caudoviricetes</taxon>
        <taxon>Pantevenvirales</taxon>
        <taxon>Straboviridae</taxon>
        <taxon>Emmerichvirinae</taxon>
        <taxon>Ceceduovirus</taxon>
        <taxon>Ceceduovirus aszj</taxon>
    </lineage>
</organism>
<name>A0A291LEA0_9CAUD</name>
<protein>
    <submittedName>
        <fullName evidence="1">Uncharacterized protein</fullName>
    </submittedName>
</protein>
<evidence type="ECO:0000313" key="2">
    <source>
        <dbReference type="Proteomes" id="UP000258444"/>
    </source>
</evidence>
<evidence type="ECO:0000313" key="1">
    <source>
        <dbReference type="EMBL" id="ATI17661.1"/>
    </source>
</evidence>
<dbReference type="Proteomes" id="UP000258444">
    <property type="component" value="Genome"/>
</dbReference>
<sequence>MEYNFIEVNENTFVLTGYFGSYNLIERWKRLEEDDHLMIEKIKEYLERGDIVVVHDVQEDLFVKLDGDKFYVF</sequence>
<dbReference type="EMBL" id="MF498774">
    <property type="protein sequence ID" value="ATI17661.1"/>
    <property type="molecule type" value="Genomic_DNA"/>
</dbReference>
<proteinExistence type="predicted"/>
<reference evidence="1 2" key="1">
    <citation type="submission" date="2017-07" db="EMBL/GenBank/DDBJ databases">
        <title>In vitro design and evaluation of phage cocktails against multidrug-resistant Aeromonas salmonicida.</title>
        <authorList>
            <person name="Chen L."/>
            <person name="Yuan S."/>
            <person name="Ma Y."/>
        </authorList>
    </citation>
    <scope>NUCLEOTIDE SEQUENCE [LARGE SCALE GENOMIC DNA]</scope>
</reference>
<dbReference type="CDD" id="cd06462">
    <property type="entry name" value="Peptidase_S24_S26"/>
    <property type="match status" value="1"/>
</dbReference>
<accession>A0A291LEA0</accession>